<dbReference type="InterPro" id="IPR050469">
    <property type="entry name" value="Diguanylate_Cyclase"/>
</dbReference>
<evidence type="ECO:0000256" key="3">
    <source>
        <dbReference type="SAM" id="Phobius"/>
    </source>
</evidence>
<dbReference type="OrthoDB" id="9778432at2"/>
<dbReference type="GO" id="GO:0052621">
    <property type="term" value="F:diguanylate cyclase activity"/>
    <property type="evidence" value="ECO:0007669"/>
    <property type="project" value="UniProtKB-EC"/>
</dbReference>
<protein>
    <recommendedName>
        <fullName evidence="1">diguanylate cyclase</fullName>
        <ecNumber evidence="1">2.7.7.65</ecNumber>
    </recommendedName>
</protein>
<feature type="transmembrane region" description="Helical" evidence="3">
    <location>
        <begin position="15"/>
        <end position="37"/>
    </location>
</feature>
<dbReference type="PANTHER" id="PTHR45138">
    <property type="entry name" value="REGULATORY COMPONENTS OF SENSORY TRANSDUCTION SYSTEM"/>
    <property type="match status" value="1"/>
</dbReference>
<dbReference type="NCBIfam" id="TIGR00254">
    <property type="entry name" value="GGDEF"/>
    <property type="match status" value="1"/>
</dbReference>
<comment type="catalytic activity">
    <reaction evidence="2">
        <text>2 GTP = 3',3'-c-di-GMP + 2 diphosphate</text>
        <dbReference type="Rhea" id="RHEA:24898"/>
        <dbReference type="ChEBI" id="CHEBI:33019"/>
        <dbReference type="ChEBI" id="CHEBI:37565"/>
        <dbReference type="ChEBI" id="CHEBI:58805"/>
        <dbReference type="EC" id="2.7.7.65"/>
    </reaction>
</comment>
<dbReference type="STRING" id="1842532.A7E78_06100"/>
<reference evidence="5 6" key="1">
    <citation type="journal article" date="2017" name="Genome Announc.">
        <title>Complete Genome Sequences of Two Acetylene-Fermenting Pelobacter acetylenicus Strains.</title>
        <authorList>
            <person name="Sutton J.M."/>
            <person name="Baesman S.M."/>
            <person name="Fierst J.L."/>
            <person name="Poret-Peterson A.T."/>
            <person name="Oremland R.S."/>
            <person name="Dunlap D.S."/>
            <person name="Akob D.M."/>
        </authorList>
    </citation>
    <scope>NUCLEOTIDE SEQUENCE [LARGE SCALE GENOMIC DNA]</scope>
    <source>
        <strain evidence="5 6">SFB93</strain>
    </source>
</reference>
<dbReference type="EMBL" id="CP015519">
    <property type="protein sequence ID" value="APG27450.1"/>
    <property type="molecule type" value="Genomic_DNA"/>
</dbReference>
<dbReference type="EC" id="2.7.7.65" evidence="1"/>
<accession>A0A1L3GNI2</accession>
<dbReference type="GO" id="GO:1902201">
    <property type="term" value="P:negative regulation of bacterial-type flagellum-dependent cell motility"/>
    <property type="evidence" value="ECO:0007669"/>
    <property type="project" value="TreeGrafter"/>
</dbReference>
<dbReference type="GO" id="GO:0043709">
    <property type="term" value="P:cell adhesion involved in single-species biofilm formation"/>
    <property type="evidence" value="ECO:0007669"/>
    <property type="project" value="TreeGrafter"/>
</dbReference>
<dbReference type="Pfam" id="PF00990">
    <property type="entry name" value="GGDEF"/>
    <property type="match status" value="1"/>
</dbReference>
<name>A0A1L3GNI2_9BACT</name>
<dbReference type="InterPro" id="IPR000160">
    <property type="entry name" value="GGDEF_dom"/>
</dbReference>
<dbReference type="AlphaFoldDB" id="A0A1L3GNI2"/>
<keyword evidence="3" id="KW-0812">Transmembrane</keyword>
<keyword evidence="3" id="KW-0472">Membrane</keyword>
<evidence type="ECO:0000259" key="4">
    <source>
        <dbReference type="PROSITE" id="PS50887"/>
    </source>
</evidence>
<dbReference type="SUPFAM" id="SSF55073">
    <property type="entry name" value="Nucleotide cyclase"/>
    <property type="match status" value="1"/>
</dbReference>
<keyword evidence="3" id="KW-1133">Transmembrane helix</keyword>
<dbReference type="PANTHER" id="PTHR45138:SF9">
    <property type="entry name" value="DIGUANYLATE CYCLASE DGCM-RELATED"/>
    <property type="match status" value="1"/>
</dbReference>
<dbReference type="CDD" id="cd12913">
    <property type="entry name" value="PDC1_MCP_like"/>
    <property type="match status" value="1"/>
</dbReference>
<dbReference type="GO" id="GO:0005886">
    <property type="term" value="C:plasma membrane"/>
    <property type="evidence" value="ECO:0007669"/>
    <property type="project" value="TreeGrafter"/>
</dbReference>
<dbReference type="InterPro" id="IPR043128">
    <property type="entry name" value="Rev_trsase/Diguanyl_cyclase"/>
</dbReference>
<evidence type="ECO:0000313" key="6">
    <source>
        <dbReference type="Proteomes" id="UP000182517"/>
    </source>
</evidence>
<dbReference type="Gene3D" id="3.30.70.270">
    <property type="match status" value="1"/>
</dbReference>
<gene>
    <name evidence="5" type="ORF">A7E78_06100</name>
</gene>
<dbReference type="SMART" id="SM00267">
    <property type="entry name" value="GGDEF"/>
    <property type="match status" value="1"/>
</dbReference>
<dbReference type="RefSeq" id="WP_072283417.1">
    <property type="nucleotide sequence ID" value="NZ_CP015519.1"/>
</dbReference>
<feature type="transmembrane region" description="Helical" evidence="3">
    <location>
        <begin position="387"/>
        <end position="407"/>
    </location>
</feature>
<dbReference type="Proteomes" id="UP000182517">
    <property type="component" value="Chromosome"/>
</dbReference>
<dbReference type="InterPro" id="IPR029787">
    <property type="entry name" value="Nucleotide_cyclase"/>
</dbReference>
<evidence type="ECO:0000313" key="5">
    <source>
        <dbReference type="EMBL" id="APG27450.1"/>
    </source>
</evidence>
<feature type="domain" description="GGDEF" evidence="4">
    <location>
        <begin position="538"/>
        <end position="676"/>
    </location>
</feature>
<dbReference type="PROSITE" id="PS50887">
    <property type="entry name" value="GGDEF"/>
    <property type="match status" value="1"/>
</dbReference>
<evidence type="ECO:0000256" key="1">
    <source>
        <dbReference type="ARBA" id="ARBA00012528"/>
    </source>
</evidence>
<dbReference type="Pfam" id="PF22673">
    <property type="entry name" value="MCP-like_PDC_1"/>
    <property type="match status" value="1"/>
</dbReference>
<evidence type="ECO:0000256" key="2">
    <source>
        <dbReference type="ARBA" id="ARBA00034247"/>
    </source>
</evidence>
<organism evidence="5 6">
    <name type="scientific">Syntrophotalea acetylenivorans</name>
    <dbReference type="NCBI Taxonomy" id="1842532"/>
    <lineage>
        <taxon>Bacteria</taxon>
        <taxon>Pseudomonadati</taxon>
        <taxon>Thermodesulfobacteriota</taxon>
        <taxon>Desulfuromonadia</taxon>
        <taxon>Desulfuromonadales</taxon>
        <taxon>Syntrophotaleaceae</taxon>
        <taxon>Syntrophotalea</taxon>
    </lineage>
</organism>
<dbReference type="Gene3D" id="3.30.450.20">
    <property type="entry name" value="PAS domain"/>
    <property type="match status" value="1"/>
</dbReference>
<keyword evidence="6" id="KW-1185">Reference proteome</keyword>
<proteinExistence type="predicted"/>
<sequence length="686" mass="77136">MSDIKSFSVRWYHSLLFRTPLVFVFLLAVLVISLTLIMERIGRPRMEEQSFGLVNQIGNTMVAQLGERIAVAETLARAMATTSADLPLKVEDHMRFIPRLMEQLGPSSYIIGGGVWYEPYAFAQRLERRSFFWGRNASGTLEFIADYNDPRGVGYHHEEWYVPGRFLPPNKVFWSRSYMDPHTYVPMVTCTVPIYRKDRFVGVVTVDLKLEGMEAFFEGEATKMGGYAFAVDRNGTFLSFPEVPLTQNRYRDKLGHQHIEYIQAAELAESNPVFQPIAAALQEASTSLLDRARQSEQYDRTIAERMAQDSDQVSAIEAEQIAAVLQDPWPDGQDEDILLKHFTTKGDLLLSEPCSIAIFHVPSTYWKIVTVTPISHAISAATAIYRALLLTLILGVSGAVIGAFLTFNRILMQPLARITQQLKSAVDINAEEMLCLDFNRPDEFGAFAYWFNRRTRKLADALEQLRIVRSDLEGRVADRTDKLEQANIKLELEVQHRRRAQHYLRRQALLDPLTNIANRRSFDASLTAVWRHAGKSESCLALLLVDIDLFEQFNHTYGYQAGDQILKNIAQTLVDSAQAWDAHHIARFSGEQFAIILRDTDQAEAIELAEQVRRQVQSLAIPHIGEGASGTVTVSIGVTSTRPDSTMAMEEFVASAGQALYRAKKEGRNRVAGDVTGAIGQNASHT</sequence>
<dbReference type="KEGG" id="pef:A7E78_06100"/>
<dbReference type="CDD" id="cd01949">
    <property type="entry name" value="GGDEF"/>
    <property type="match status" value="1"/>
</dbReference>
<dbReference type="FunFam" id="3.30.70.270:FF:000001">
    <property type="entry name" value="Diguanylate cyclase domain protein"/>
    <property type="match status" value="1"/>
</dbReference>